<protein>
    <submittedName>
        <fullName evidence="1">Uncharacterized protein</fullName>
    </submittedName>
</protein>
<reference evidence="1 2" key="1">
    <citation type="submission" date="2018-05" db="EMBL/GenBank/DDBJ databases">
        <title>Coraliomargarita sinensis sp. nov., isolated from a marine solar saltern.</title>
        <authorList>
            <person name="Zhou L.Y."/>
        </authorList>
    </citation>
    <scope>NUCLEOTIDE SEQUENCE [LARGE SCALE GENOMIC DNA]</scope>
    <source>
        <strain evidence="1 2">WN38</strain>
    </source>
</reference>
<dbReference type="InParanoid" id="A0A317ZI18"/>
<comment type="caution">
    <text evidence="1">The sequence shown here is derived from an EMBL/GenBank/DDBJ whole genome shotgun (WGS) entry which is preliminary data.</text>
</comment>
<dbReference type="RefSeq" id="WP_146209379.1">
    <property type="nucleotide sequence ID" value="NZ_QHJQ01000013.1"/>
</dbReference>
<sequence>MAPSPQHSASTPSSRISGCVVGRIRKLKGFQKHHTVPDSVNDATRSFVRRAGQEDVKTLADDLYRDIRSTFGYKRREFDYTCEDGEAWIKTPDFDAQIRIDQDESEAKYYQLTTELLKLHNEAIAMDTGLHACFNAHCDYLVVNFPAPIQVEDKIDAIEANDDLTDCLSYEPDASAFELKLRDLDLQIEVDAWSVRFSLLTLRNLGKLIDHSQRAFEILTDYNFDLRLSAPST</sequence>
<dbReference type="AlphaFoldDB" id="A0A317ZI18"/>
<gene>
    <name evidence="1" type="ORF">DDZ13_13895</name>
</gene>
<dbReference type="OrthoDB" id="193733at2"/>
<organism evidence="1 2">
    <name type="scientific">Coraliomargarita sinensis</name>
    <dbReference type="NCBI Taxonomy" id="2174842"/>
    <lineage>
        <taxon>Bacteria</taxon>
        <taxon>Pseudomonadati</taxon>
        <taxon>Verrucomicrobiota</taxon>
        <taxon>Opitutia</taxon>
        <taxon>Puniceicoccales</taxon>
        <taxon>Coraliomargaritaceae</taxon>
        <taxon>Coraliomargarita</taxon>
    </lineage>
</organism>
<keyword evidence="2" id="KW-1185">Reference proteome</keyword>
<accession>A0A317ZI18</accession>
<evidence type="ECO:0000313" key="2">
    <source>
        <dbReference type="Proteomes" id="UP000247099"/>
    </source>
</evidence>
<dbReference type="Proteomes" id="UP000247099">
    <property type="component" value="Unassembled WGS sequence"/>
</dbReference>
<proteinExistence type="predicted"/>
<name>A0A317ZI18_9BACT</name>
<evidence type="ECO:0000313" key="1">
    <source>
        <dbReference type="EMBL" id="PXA03011.1"/>
    </source>
</evidence>
<dbReference type="EMBL" id="QHJQ01000013">
    <property type="protein sequence ID" value="PXA03011.1"/>
    <property type="molecule type" value="Genomic_DNA"/>
</dbReference>